<dbReference type="Proteomes" id="UP000182932">
    <property type="component" value="Unassembled WGS sequence"/>
</dbReference>
<organism evidence="2 3">
    <name type="scientific">Marinovum algicola</name>
    <dbReference type="NCBI Taxonomy" id="42444"/>
    <lineage>
        <taxon>Bacteria</taxon>
        <taxon>Pseudomonadati</taxon>
        <taxon>Pseudomonadota</taxon>
        <taxon>Alphaproteobacteria</taxon>
        <taxon>Rhodobacterales</taxon>
        <taxon>Roseobacteraceae</taxon>
        <taxon>Marinovum</taxon>
    </lineage>
</organism>
<keyword evidence="3" id="KW-1185">Reference proteome</keyword>
<dbReference type="RefSeq" id="WP_074837232.1">
    <property type="nucleotide sequence ID" value="NZ_FNYY01000010.1"/>
</dbReference>
<dbReference type="Pfam" id="PF13704">
    <property type="entry name" value="Glyco_tranf_2_4"/>
    <property type="match status" value="1"/>
</dbReference>
<name>A0A975WBJ7_9RHOB</name>
<evidence type="ECO:0000313" key="2">
    <source>
        <dbReference type="EMBL" id="SEJ77920.1"/>
    </source>
</evidence>
<evidence type="ECO:0000256" key="1">
    <source>
        <dbReference type="SAM" id="MobiDB-lite"/>
    </source>
</evidence>
<dbReference type="AlphaFoldDB" id="A0A975WBJ7"/>
<accession>A0A975WBJ7</accession>
<dbReference type="EMBL" id="FNYY01000010">
    <property type="protein sequence ID" value="SEJ77920.1"/>
    <property type="molecule type" value="Genomic_DNA"/>
</dbReference>
<reference evidence="2 3" key="1">
    <citation type="submission" date="2016-10" db="EMBL/GenBank/DDBJ databases">
        <authorList>
            <person name="Varghese N."/>
            <person name="Submissions S."/>
        </authorList>
    </citation>
    <scope>NUCLEOTIDE SEQUENCE [LARGE SCALE GENOMIC DNA]</scope>
    <source>
        <strain evidence="2 3">FF3</strain>
    </source>
</reference>
<protein>
    <submittedName>
        <fullName evidence="2">Glycosyl transferase family 2</fullName>
    </submittedName>
</protein>
<dbReference type="GO" id="GO:0016740">
    <property type="term" value="F:transferase activity"/>
    <property type="evidence" value="ECO:0007669"/>
    <property type="project" value="UniProtKB-KW"/>
</dbReference>
<dbReference type="GeneID" id="80819165"/>
<sequence>MTDTPSRPDRTSTYDNGITGVLSQMEARREPLSFAANEALPPPDVDFGPLKAHIVPPQDDDPLRHAPVRSSNRRKLLEIREEMAGRSEFCALHGLLIAHLRKSAQPAHTAALFHRMWAEESDHLLARLDPRWLVSALTTFGDHGQTEVQRRVGQAMTVLFGTMKLYESERRYSGFAADRPFALKGKDRGPLPLEMDAFHLPAGGLDVNMLGRLWVDAEEDVVLRPLAHHLLDLLIHDPRTVFRRLRIMRQRKARRDAAQAAETDTPEEPKVTAPVRHVPPRRGPLPRWGVVCTTHAPLADIQRFAAHYLTLGASRITLYLDNPAPEVSAFFAGHAAVEVIACDAAYWQDAGKPRPAAHQLRQAHNATRAYRASDLDFLGHFDTDEFLLPQVEVARGLRFVSEDCAQARVRPVELLAPQDGLPRHFKRTHRQVGAKRGVLSEIYPHYGSYLTGGFISHTSGKVFARTRLSDVRFGIHGLRLVGKAVGNEGALPRMMLAHCHAASFEHFRDRVTFRLTRGSYRKPEDDDAMRLGDVLDFVLDTEGEAGLRHFFDEVCTDSAPLRDRLARHDMLVTQELDLDAQVRTVFGPRAADAGAA</sequence>
<proteinExistence type="predicted"/>
<keyword evidence="2" id="KW-0808">Transferase</keyword>
<gene>
    <name evidence="2" type="ORF">SAMN04487940_110102</name>
</gene>
<comment type="caution">
    <text evidence="2">The sequence shown here is derived from an EMBL/GenBank/DDBJ whole genome shotgun (WGS) entry which is preliminary data.</text>
</comment>
<feature type="region of interest" description="Disordered" evidence="1">
    <location>
        <begin position="253"/>
        <end position="279"/>
    </location>
</feature>
<evidence type="ECO:0000313" key="3">
    <source>
        <dbReference type="Proteomes" id="UP000182932"/>
    </source>
</evidence>